<dbReference type="InterPro" id="IPR002201">
    <property type="entry name" value="Glyco_trans_9"/>
</dbReference>
<keyword evidence="1" id="KW-0328">Glycosyltransferase</keyword>
<keyword evidence="4" id="KW-1185">Reference proteome</keyword>
<keyword evidence="2 3" id="KW-0808">Transferase</keyword>
<dbReference type="EMBL" id="SMBZ01000002">
    <property type="protein sequence ID" value="TCV20451.1"/>
    <property type="molecule type" value="Genomic_DNA"/>
</dbReference>
<sequence>MKRIIVTRFSAMGDVAMVASVLKEFQQQHQDTEIILVSRKLFSAFFEHIPRVKFHTFDPKHKHKGLGGIYSLFKELKTYNADFVADLHNNLRSRALGFLFKMVGYKVEILDKGRKEKAELTRATNKIKKQLKLTTERYADVFRKLGFSIQLSHLLVKEHRLIPTQYLGILASDKKKIGIAPFAQHRYKVFPLQKMEAVIQYLSSQDYETFIFGGGEKEKSIAENWSRNYPAVRNTIGEFSVSQELDIIAHLDLMISMDSSGMHMASLMGTRCLSIWGATHPFAGFLGYGQSMADCIQVEHPNRPSSAYGNKPCDCDGIEAIDLVTSDMVVNRITQICA</sequence>
<organism evidence="3 4">
    <name type="scientific">Sphingobacterium alimentarium</name>
    <dbReference type="NCBI Taxonomy" id="797292"/>
    <lineage>
        <taxon>Bacteria</taxon>
        <taxon>Pseudomonadati</taxon>
        <taxon>Bacteroidota</taxon>
        <taxon>Sphingobacteriia</taxon>
        <taxon>Sphingobacteriales</taxon>
        <taxon>Sphingobacteriaceae</taxon>
        <taxon>Sphingobacterium</taxon>
    </lineage>
</organism>
<dbReference type="Pfam" id="PF01075">
    <property type="entry name" value="Glyco_transf_9"/>
    <property type="match status" value="1"/>
</dbReference>
<dbReference type="RefSeq" id="WP_132776283.1">
    <property type="nucleotide sequence ID" value="NZ_SMBZ01000002.1"/>
</dbReference>
<dbReference type="GO" id="GO:0005829">
    <property type="term" value="C:cytosol"/>
    <property type="evidence" value="ECO:0007669"/>
    <property type="project" value="TreeGrafter"/>
</dbReference>
<dbReference type="SUPFAM" id="SSF53756">
    <property type="entry name" value="UDP-Glycosyltransferase/glycogen phosphorylase"/>
    <property type="match status" value="1"/>
</dbReference>
<dbReference type="InterPro" id="IPR051199">
    <property type="entry name" value="LPS_LOS_Heptosyltrfase"/>
</dbReference>
<dbReference type="Gene3D" id="3.40.50.2000">
    <property type="entry name" value="Glycogen Phosphorylase B"/>
    <property type="match status" value="2"/>
</dbReference>
<dbReference type="PANTHER" id="PTHR30160:SF22">
    <property type="entry name" value="LIPOPOLYSACCHARIDE CORE BIOSYNTHESIS PROTEIN"/>
    <property type="match status" value="1"/>
</dbReference>
<dbReference type="AlphaFoldDB" id="A0A4R3W3G4"/>
<evidence type="ECO:0000313" key="4">
    <source>
        <dbReference type="Proteomes" id="UP000295197"/>
    </source>
</evidence>
<accession>A0A4R3W3G4</accession>
<evidence type="ECO:0000256" key="1">
    <source>
        <dbReference type="ARBA" id="ARBA00022676"/>
    </source>
</evidence>
<name>A0A4R3W3G4_9SPHI</name>
<dbReference type="GO" id="GO:0009244">
    <property type="term" value="P:lipopolysaccharide core region biosynthetic process"/>
    <property type="evidence" value="ECO:0007669"/>
    <property type="project" value="TreeGrafter"/>
</dbReference>
<dbReference type="GO" id="GO:0008713">
    <property type="term" value="F:ADP-heptose-lipopolysaccharide heptosyltransferase activity"/>
    <property type="evidence" value="ECO:0007669"/>
    <property type="project" value="TreeGrafter"/>
</dbReference>
<dbReference type="CDD" id="cd03789">
    <property type="entry name" value="GT9_LPS_heptosyltransferase"/>
    <property type="match status" value="1"/>
</dbReference>
<evidence type="ECO:0000313" key="3">
    <source>
        <dbReference type="EMBL" id="TCV20451.1"/>
    </source>
</evidence>
<protein>
    <submittedName>
        <fullName evidence="3">ADP-heptose:LPS heptosyltransferase</fullName>
    </submittedName>
</protein>
<dbReference type="PANTHER" id="PTHR30160">
    <property type="entry name" value="TETRAACYLDISACCHARIDE 4'-KINASE-RELATED"/>
    <property type="match status" value="1"/>
</dbReference>
<dbReference type="Proteomes" id="UP000295197">
    <property type="component" value="Unassembled WGS sequence"/>
</dbReference>
<proteinExistence type="predicted"/>
<reference evidence="3 4" key="1">
    <citation type="submission" date="2019-03" db="EMBL/GenBank/DDBJ databases">
        <title>Genomic Encyclopedia of Type Strains, Phase IV (KMG-IV): sequencing the most valuable type-strain genomes for metagenomic binning, comparative biology and taxonomic classification.</title>
        <authorList>
            <person name="Goeker M."/>
        </authorList>
    </citation>
    <scope>NUCLEOTIDE SEQUENCE [LARGE SCALE GENOMIC DNA]</scope>
    <source>
        <strain evidence="3 4">DSM 22362</strain>
    </source>
</reference>
<evidence type="ECO:0000256" key="2">
    <source>
        <dbReference type="ARBA" id="ARBA00022679"/>
    </source>
</evidence>
<gene>
    <name evidence="3" type="ORF">EDC17_1002164</name>
</gene>
<dbReference type="OrthoDB" id="9768048at2"/>
<comment type="caution">
    <text evidence="3">The sequence shown here is derived from an EMBL/GenBank/DDBJ whole genome shotgun (WGS) entry which is preliminary data.</text>
</comment>